<protein>
    <submittedName>
        <fullName evidence="1">Uncharacterized protein</fullName>
    </submittedName>
</protein>
<comment type="caution">
    <text evidence="1">The sequence shown here is derived from an EMBL/GenBank/DDBJ whole genome shotgun (WGS) entry which is preliminary data.</text>
</comment>
<organism evidence="1 2">
    <name type="scientific">Streptacidiphilus alkalitolerans</name>
    <dbReference type="NCBI Taxonomy" id="3342712"/>
    <lineage>
        <taxon>Bacteria</taxon>
        <taxon>Bacillati</taxon>
        <taxon>Actinomycetota</taxon>
        <taxon>Actinomycetes</taxon>
        <taxon>Kitasatosporales</taxon>
        <taxon>Streptomycetaceae</taxon>
        <taxon>Streptacidiphilus</taxon>
    </lineage>
</organism>
<evidence type="ECO:0000313" key="2">
    <source>
        <dbReference type="Proteomes" id="UP001592582"/>
    </source>
</evidence>
<reference evidence="1 2" key="1">
    <citation type="submission" date="2024-09" db="EMBL/GenBank/DDBJ databases">
        <authorList>
            <person name="Lee S.D."/>
        </authorList>
    </citation>
    <scope>NUCLEOTIDE SEQUENCE [LARGE SCALE GENOMIC DNA]</scope>
    <source>
        <strain evidence="1 2">N1-1</strain>
    </source>
</reference>
<name>A0ABV6V9I5_9ACTN</name>
<gene>
    <name evidence="1" type="ORF">ACEZDG_14055</name>
</gene>
<proteinExistence type="predicted"/>
<keyword evidence="2" id="KW-1185">Reference proteome</keyword>
<sequence>MSAPTDWWDRLYTEAAAPAPAPAAPPHQRLPDWRTGEGIELGKPEAPAEPDPEPEPAEAEEEQLLAEDEEEPDDQEDAEAEDWDEPEARSRRSPREMLSAHSTQRRRFAILVYNGTAAAAGWGIGLVPAIHTLIASCAQQTQSTTAGVILGVGICIAIGAAVDQRTRHAWAPLAWVCRIPLASAFLALGLYAPNS</sequence>
<accession>A0ABV6V9I5</accession>
<dbReference type="EMBL" id="JBHEZX010000005">
    <property type="protein sequence ID" value="MFC1410389.1"/>
    <property type="molecule type" value="Genomic_DNA"/>
</dbReference>
<dbReference type="Proteomes" id="UP001592582">
    <property type="component" value="Unassembled WGS sequence"/>
</dbReference>
<evidence type="ECO:0000313" key="1">
    <source>
        <dbReference type="EMBL" id="MFC1410389.1"/>
    </source>
</evidence>